<dbReference type="OrthoDB" id="9802809at2"/>
<evidence type="ECO:0000313" key="1">
    <source>
        <dbReference type="EMBL" id="EAX47431.1"/>
    </source>
</evidence>
<comment type="caution">
    <text evidence="1">The sequence shown here is derived from an EMBL/GenBank/DDBJ whole genome shotgun (WGS) entry which is preliminary data.</text>
</comment>
<organism evidence="1 2">
    <name type="scientific">Thermosinus carboxydivorans Nor1</name>
    <dbReference type="NCBI Taxonomy" id="401526"/>
    <lineage>
        <taxon>Bacteria</taxon>
        <taxon>Bacillati</taxon>
        <taxon>Bacillota</taxon>
        <taxon>Negativicutes</taxon>
        <taxon>Selenomonadales</taxon>
        <taxon>Sporomusaceae</taxon>
        <taxon>Thermosinus</taxon>
    </lineage>
</organism>
<dbReference type="SUPFAM" id="SSF51556">
    <property type="entry name" value="Metallo-dependent hydrolases"/>
    <property type="match status" value="1"/>
</dbReference>
<reference evidence="1 2" key="2">
    <citation type="submission" date="2007-01" db="EMBL/GenBank/DDBJ databases">
        <title>Sequencing of the draft genome and assembly of Thermosinus carboxydivorans Nor1.</title>
        <authorList>
            <consortium name="US DOE Joint Genome Institute (JGI-PGF)"/>
            <person name="Copeland A."/>
            <person name="Lucas S."/>
            <person name="Lapidus A."/>
            <person name="Barry K."/>
            <person name="Glavina del Rio T."/>
            <person name="Dalin E."/>
            <person name="Tice H."/>
            <person name="Bruce D."/>
            <person name="Pitluck S."/>
            <person name="Richardson P."/>
        </authorList>
    </citation>
    <scope>NUCLEOTIDE SEQUENCE [LARGE SCALE GENOMIC DNA]</scope>
    <source>
        <strain evidence="1 2">Nor1</strain>
    </source>
</reference>
<name>A1HRB6_9FIRM</name>
<reference evidence="1 2" key="1">
    <citation type="submission" date="2007-01" db="EMBL/GenBank/DDBJ databases">
        <title>Annotation of the draft genome assembly of Thermosinus carboxydivorans Nor1.</title>
        <authorList>
            <consortium name="US DOE Joint Genome Institute (JGI-ORNL)"/>
            <person name="Larimer F."/>
            <person name="Land M."/>
            <person name="Hauser L."/>
        </authorList>
    </citation>
    <scope>NUCLEOTIDE SEQUENCE [LARGE SCALE GENOMIC DNA]</scope>
    <source>
        <strain evidence="1 2">Nor1</strain>
    </source>
</reference>
<dbReference type="InterPro" id="IPR046249">
    <property type="entry name" value="DUF6282"/>
</dbReference>
<accession>A1HRB6</accession>
<evidence type="ECO:0008006" key="3">
    <source>
        <dbReference type="Google" id="ProtNLM"/>
    </source>
</evidence>
<evidence type="ECO:0000313" key="2">
    <source>
        <dbReference type="Proteomes" id="UP000005139"/>
    </source>
</evidence>
<dbReference type="EMBL" id="AAWL01000010">
    <property type="protein sequence ID" value="EAX47431.1"/>
    <property type="molecule type" value="Genomic_DNA"/>
</dbReference>
<gene>
    <name evidence="1" type="ORF">TcarDRAFT_1449</name>
</gene>
<dbReference type="InterPro" id="IPR016797">
    <property type="entry name" value="UCP021898"/>
</dbReference>
<dbReference type="Proteomes" id="UP000005139">
    <property type="component" value="Unassembled WGS sequence"/>
</dbReference>
<dbReference type="eggNOG" id="COG1099">
    <property type="taxonomic scope" value="Bacteria"/>
</dbReference>
<dbReference type="RefSeq" id="WP_007289575.1">
    <property type="nucleotide sequence ID" value="NZ_AAWL01000010.1"/>
</dbReference>
<dbReference type="InterPro" id="IPR032466">
    <property type="entry name" value="Metal_Hydrolase"/>
</dbReference>
<dbReference type="PIRSF" id="PIRSF021898">
    <property type="entry name" value="UCP021898"/>
    <property type="match status" value="1"/>
</dbReference>
<dbReference type="AlphaFoldDB" id="A1HRB6"/>
<dbReference type="Pfam" id="PF19799">
    <property type="entry name" value="DUF6282"/>
    <property type="match status" value="1"/>
</dbReference>
<dbReference type="Gene3D" id="3.20.20.140">
    <property type="entry name" value="Metal-dependent hydrolases"/>
    <property type="match status" value="1"/>
</dbReference>
<proteinExistence type="predicted"/>
<sequence>MVDERAPEAIELIQGSIDMHIHSNPDVIPRKMSDLEVAKAAQQANLAGILLKCHYMGTAARAALVQECVRQGVKVYGGIVLNRSVGGLNPAAVETEIALGAKEVWLPTISAENHIRFHKGDLAKAVKVVDSDGNLLPEVYEILELVAKAGIILGTGHLTVDECIKVVEAARSAGVKKILITHPEFEVVAMPVEIQKDLAKKGVFFERCFYATNSPQKLPVSEVARQIKEVGVESTVLSSDFGQTFNEDPIVGFRKFISALLEHGLTPDEIRIMIKNNPYYLLGIK</sequence>
<keyword evidence="2" id="KW-1185">Reference proteome</keyword>
<protein>
    <recommendedName>
        <fullName evidence="3">Cytosolic protein</fullName>
    </recommendedName>
</protein>